<evidence type="ECO:0000256" key="2">
    <source>
        <dbReference type="SAM" id="SignalP"/>
    </source>
</evidence>
<organism evidence="3 4">
    <name type="scientific">Promicromonospora vindobonensis</name>
    <dbReference type="NCBI Taxonomy" id="195748"/>
    <lineage>
        <taxon>Bacteria</taxon>
        <taxon>Bacillati</taxon>
        <taxon>Actinomycetota</taxon>
        <taxon>Actinomycetes</taxon>
        <taxon>Micrococcales</taxon>
        <taxon>Promicromonosporaceae</taxon>
        <taxon>Promicromonospora</taxon>
    </lineage>
</organism>
<evidence type="ECO:0000313" key="4">
    <source>
        <dbReference type="Proteomes" id="UP001597479"/>
    </source>
</evidence>
<proteinExistence type="predicted"/>
<evidence type="ECO:0008006" key="5">
    <source>
        <dbReference type="Google" id="ProtNLM"/>
    </source>
</evidence>
<dbReference type="EMBL" id="JBHUOG010000002">
    <property type="protein sequence ID" value="MFD2797155.1"/>
    <property type="molecule type" value="Genomic_DNA"/>
</dbReference>
<sequence>MTHSTHCRRALAGGVALAVALTTAGLAIGPPAAGYGEAAIEPVETDLAGKDWVTTHATSNDADSGLALDGDRSTAWRPAAPTSGDRHGQRDQALTVDLGEPGTFTVHGTTEHGPVEATIHVHP</sequence>
<keyword evidence="4" id="KW-1185">Reference proteome</keyword>
<gene>
    <name evidence="3" type="ORF">ACFS27_26595</name>
</gene>
<name>A0ABW5W3M7_9MICO</name>
<protein>
    <recommendedName>
        <fullName evidence="5">F5/8 type C domain-containing protein</fullName>
    </recommendedName>
</protein>
<evidence type="ECO:0000256" key="1">
    <source>
        <dbReference type="SAM" id="MobiDB-lite"/>
    </source>
</evidence>
<evidence type="ECO:0000313" key="3">
    <source>
        <dbReference type="EMBL" id="MFD2797155.1"/>
    </source>
</evidence>
<accession>A0ABW5W3M7</accession>
<reference evidence="4" key="1">
    <citation type="journal article" date="2019" name="Int. J. Syst. Evol. Microbiol.">
        <title>The Global Catalogue of Microorganisms (GCM) 10K type strain sequencing project: providing services to taxonomists for standard genome sequencing and annotation.</title>
        <authorList>
            <consortium name="The Broad Institute Genomics Platform"/>
            <consortium name="The Broad Institute Genome Sequencing Center for Infectious Disease"/>
            <person name="Wu L."/>
            <person name="Ma J."/>
        </authorList>
    </citation>
    <scope>NUCLEOTIDE SEQUENCE [LARGE SCALE GENOMIC DNA]</scope>
    <source>
        <strain evidence="4">CCM 7044</strain>
    </source>
</reference>
<dbReference type="Gene3D" id="2.60.120.260">
    <property type="entry name" value="Galactose-binding domain-like"/>
    <property type="match status" value="1"/>
</dbReference>
<keyword evidence="2" id="KW-0732">Signal</keyword>
<feature type="region of interest" description="Disordered" evidence="1">
    <location>
        <begin position="56"/>
        <end position="92"/>
    </location>
</feature>
<dbReference type="RefSeq" id="WP_377189973.1">
    <property type="nucleotide sequence ID" value="NZ_JBHUOG010000002.1"/>
</dbReference>
<comment type="caution">
    <text evidence="3">The sequence shown here is derived from an EMBL/GenBank/DDBJ whole genome shotgun (WGS) entry which is preliminary data.</text>
</comment>
<dbReference type="Proteomes" id="UP001597479">
    <property type="component" value="Unassembled WGS sequence"/>
</dbReference>
<feature type="chain" id="PRO_5046048000" description="F5/8 type C domain-containing protein" evidence="2">
    <location>
        <begin position="28"/>
        <end position="123"/>
    </location>
</feature>
<feature type="signal peptide" evidence="2">
    <location>
        <begin position="1"/>
        <end position="27"/>
    </location>
</feature>